<keyword evidence="2" id="KW-1185">Reference proteome</keyword>
<protein>
    <submittedName>
        <fullName evidence="1">Uncharacterized protein</fullName>
    </submittedName>
</protein>
<accession>A0ABX4N907</accession>
<dbReference type="EMBL" id="NPDP01000027">
    <property type="protein sequence ID" value="PJZ29063.1"/>
    <property type="molecule type" value="Genomic_DNA"/>
</dbReference>
<sequence length="113" mass="13122">MEELKEIPKKKGNQNQCSTKAGLLFLRYKWKERENDFRVFEHRFLTNLQARIRNEKGDVVFSVKGNPGLLIISIDGIEETLEYIDSNYSHIKDLRDVFDFLGGNRSELSEAVA</sequence>
<dbReference type="Proteomes" id="UP000231919">
    <property type="component" value="Unassembled WGS sequence"/>
</dbReference>
<reference evidence="1 2" key="1">
    <citation type="submission" date="2017-07" db="EMBL/GenBank/DDBJ databases">
        <title>Leptospira spp. isolated from tropical soils.</title>
        <authorList>
            <person name="Thibeaux R."/>
            <person name="Iraola G."/>
            <person name="Ferres I."/>
            <person name="Bierque E."/>
            <person name="Girault D."/>
            <person name="Soupe-Gilbert M.-E."/>
            <person name="Picardeau M."/>
            <person name="Goarant C."/>
        </authorList>
    </citation>
    <scope>NUCLEOTIDE SEQUENCE [LARGE SCALE GENOMIC DNA]</scope>
    <source>
        <strain evidence="1 2">JW2-C-B1</strain>
    </source>
</reference>
<proteinExistence type="predicted"/>
<evidence type="ECO:0000313" key="1">
    <source>
        <dbReference type="EMBL" id="PJZ29063.1"/>
    </source>
</evidence>
<comment type="caution">
    <text evidence="1">The sequence shown here is derived from an EMBL/GenBank/DDBJ whole genome shotgun (WGS) entry which is preliminary data.</text>
</comment>
<name>A0ABX4N907_9LEPT</name>
<dbReference type="RefSeq" id="WP_100738786.1">
    <property type="nucleotide sequence ID" value="NZ_NPDO01000015.1"/>
</dbReference>
<evidence type="ECO:0000313" key="2">
    <source>
        <dbReference type="Proteomes" id="UP000231919"/>
    </source>
</evidence>
<organism evidence="1 2">
    <name type="scientific">Leptospira kmetyi</name>
    <dbReference type="NCBI Taxonomy" id="408139"/>
    <lineage>
        <taxon>Bacteria</taxon>
        <taxon>Pseudomonadati</taxon>
        <taxon>Spirochaetota</taxon>
        <taxon>Spirochaetia</taxon>
        <taxon>Leptospirales</taxon>
        <taxon>Leptospiraceae</taxon>
        <taxon>Leptospira</taxon>
    </lineage>
</organism>
<gene>
    <name evidence="1" type="ORF">CH378_14325</name>
</gene>